<dbReference type="PANTHER" id="PTHR45632">
    <property type="entry name" value="LD33804P"/>
    <property type="match status" value="1"/>
</dbReference>
<accession>A0AAU9WJB6</accession>
<keyword evidence="1" id="KW-0880">Kelch repeat</keyword>
<dbReference type="FunFam" id="1.25.40.420:FF:000001">
    <property type="entry name" value="Kelch-like family member 12"/>
    <property type="match status" value="3"/>
</dbReference>
<dbReference type="SMART" id="SM00225">
    <property type="entry name" value="BTB"/>
    <property type="match status" value="3"/>
</dbReference>
<dbReference type="EMBL" id="CALNXJ010000015">
    <property type="protein sequence ID" value="CAH3115891.1"/>
    <property type="molecule type" value="Genomic_DNA"/>
</dbReference>
<dbReference type="PANTHER" id="PTHR45632:SF30">
    <property type="entry name" value="BTB DOMAIN-CONTAINING PROTEIN"/>
    <property type="match status" value="1"/>
</dbReference>
<gene>
    <name evidence="4" type="ORF">PMEA_00006837</name>
</gene>
<evidence type="ECO:0000259" key="3">
    <source>
        <dbReference type="PROSITE" id="PS50097"/>
    </source>
</evidence>
<dbReference type="PROSITE" id="PS50097">
    <property type="entry name" value="BTB"/>
    <property type="match status" value="3"/>
</dbReference>
<dbReference type="SUPFAM" id="SSF54695">
    <property type="entry name" value="POZ domain"/>
    <property type="match status" value="3"/>
</dbReference>
<dbReference type="SUPFAM" id="SSF117281">
    <property type="entry name" value="Kelch motif"/>
    <property type="match status" value="5"/>
</dbReference>
<dbReference type="Pfam" id="PF07707">
    <property type="entry name" value="BACK"/>
    <property type="match status" value="3"/>
</dbReference>
<dbReference type="CDD" id="cd18186">
    <property type="entry name" value="BTB_POZ_ZBTB_KLHL-like"/>
    <property type="match status" value="1"/>
</dbReference>
<dbReference type="InterPro" id="IPR011705">
    <property type="entry name" value="BACK"/>
</dbReference>
<dbReference type="Gene3D" id="3.30.710.10">
    <property type="entry name" value="Potassium Channel Kv1.1, Chain A"/>
    <property type="match status" value="3"/>
</dbReference>
<proteinExistence type="predicted"/>
<dbReference type="Gene3D" id="1.25.40.420">
    <property type="match status" value="3"/>
</dbReference>
<dbReference type="InterPro" id="IPR011333">
    <property type="entry name" value="SKP1/BTB/POZ_sf"/>
</dbReference>
<dbReference type="Gene3D" id="2.130.10.80">
    <property type="entry name" value="Galactose oxidase/kelch, beta-propeller"/>
    <property type="match status" value="1"/>
</dbReference>
<evidence type="ECO:0000256" key="1">
    <source>
        <dbReference type="ARBA" id="ARBA00022441"/>
    </source>
</evidence>
<name>A0AAU9WJB6_9CNID</name>
<dbReference type="SMART" id="SM00612">
    <property type="entry name" value="Kelch"/>
    <property type="match status" value="11"/>
</dbReference>
<evidence type="ECO:0000313" key="5">
    <source>
        <dbReference type="Proteomes" id="UP001159428"/>
    </source>
</evidence>
<dbReference type="InterPro" id="IPR015915">
    <property type="entry name" value="Kelch-typ_b-propeller"/>
</dbReference>
<dbReference type="Pfam" id="PF24681">
    <property type="entry name" value="Kelch_KLHDC2_KLHL20_DRC7"/>
    <property type="match status" value="1"/>
</dbReference>
<feature type="domain" description="BTB" evidence="3">
    <location>
        <begin position="768"/>
        <end position="836"/>
    </location>
</feature>
<keyword evidence="2" id="KW-0677">Repeat</keyword>
<dbReference type="Pfam" id="PF00651">
    <property type="entry name" value="BTB"/>
    <property type="match status" value="3"/>
</dbReference>
<dbReference type="Proteomes" id="UP001159428">
    <property type="component" value="Unassembled WGS sequence"/>
</dbReference>
<keyword evidence="5" id="KW-1185">Reference proteome</keyword>
<dbReference type="Pfam" id="PF01344">
    <property type="entry name" value="Kelch_1"/>
    <property type="match status" value="7"/>
</dbReference>
<feature type="domain" description="BTB" evidence="3">
    <location>
        <begin position="236"/>
        <end position="304"/>
    </location>
</feature>
<reference evidence="4 5" key="1">
    <citation type="submission" date="2022-05" db="EMBL/GenBank/DDBJ databases">
        <authorList>
            <consortium name="Genoscope - CEA"/>
            <person name="William W."/>
        </authorList>
    </citation>
    <scope>NUCLEOTIDE SEQUENCE [LARGE SCALE GENOMIC DNA]</scope>
</reference>
<evidence type="ECO:0000256" key="2">
    <source>
        <dbReference type="ARBA" id="ARBA00022737"/>
    </source>
</evidence>
<dbReference type="InterPro" id="IPR037293">
    <property type="entry name" value="Gal_Oxidase_central_sf"/>
</dbReference>
<sequence>MIGGWKNTQTFFAKCNRFDTVEKKWEEIADMQEERGGPFGVATREKIFVAGGINSRIRLNTSEVYDISTNEWQLFQCLNVPRYYGCMVQLNGKLYVLGGMKKDKQNELCVEYFDTAEDKWIQKTTIPVKSISGADNSFIGCIYDASANEWQLIASLNVLHYHGCMICLNGKLFVLGVRNERNQSELSVECFDSARDSWILTEKIPATNYINPAVRGPFCVELMKRLNIQRKQDYLSDITLVSRDNVEFKAHRNVLSAASPYFDKLLQGNMKENRKGIVPLEEISGSVLEDVLEFIYTGTVDVTQENAEELIAAGNYLIIPSLKTISGRFLEREMSSINCISTFYLAEKYECDELITNSRRFFHENIVSVAKLDEFLQLEAKEIEKWISSDEITVNEEADVFRIILDWINHRRSERKTAFEELFGHVRLGFLSRDSLEDVVTNELVRENFACVKLVMDATAQMSSFVNEDDFLQSPRRCLDTRVIVVRGGKYTFCYILREDLWKRLPDGLKDENDWNNRMIKFRNQLLTFTKDQISERYDPIFNIWSELNLRKDRAKFAVLKGEIYAVHLDYHCTRTVTERYNVKRYAWETIHPYHELCRWDACVIAAGSHLYAFGGNIPHSSDYVAIAERFDTVENKWERIADMLEGRSYAFGVASREKIFVAGGENMTGRLKTCEMYNTLTNEWHLVANLKVPRCYGSMVCLNGKLYVLGGESRYTRSELSVECFDPANDQWIQETTIPPILVAKQASICVELMKRLNIQRKQDYLCDITLVTNDDIEFKAHRNVLSAASLFFCKLLQSNMKENREGIVRFEEISGSVMEDVLEFIYTGTVEVTQENAEELIAAGNYLIIPSLKTISGRVLERKMSYANCISTFYLAEKYECDELITNSRLYIHDNIVTVAKLDEFLQLEAKEIEKWISSDEITVKEEADVFKIVLDWVNHRKSERKTAFEELFRQVRLSFLSRDCLEDVVTNELVRESFTCVKLVMDATVQMATFVDEDDILQSPRICLYTRVIVARGGMYTYCYLPEEDLWKRLPDGLKEQNASSTRMIKFRGQLFTFTNDQNSEIYDPVFDVWSELNLSANSAKVAVLKGEIYAVEVDNFCRKTSTKRYNVTQYAWETIHSYHEQCRLDACVIAAGSHLYAFGGNIPQSSDYVAIAERFDTLKNKWERIADMLEGRSCAFGVASREKIFVAGGENMTGRLKTCEMYNTLTNEWQLVANLKVPRCYGSMVCLDGKLYVLGGESNLNRKELSVEFLHPANDQWFLQTTIPDLDPQNNSFTGCPMSAVGQTSFCVELMKRLNIQRKQDYLCDITLVTNDDRELKAHRNVLSAASPFFCKLLKSEMKENREGIIRFEEISGCVMEDVLEFIYAGTVEVTQENAKELIAAGNYLIIPSLKTVSSRFLQEEMSNTNCISTFYFAEKYDCVELIRNSRKFVHENFASVGEMDEFLSLEAKEVAVWISSDEIAVEAEADVYKIILKWVEHSKSERKAAFEELFRHVRLNFLSRDCLEDVVTNELVRENFACVKLVMDATVKMATFASEDDLPQSPRKGLETRVILACGGKFTFCYLPEENQWKRLSDGSTERNQKTQMLAFRDQLYTFKEFSKAEKYDPVFNGWSKSDLRDLSADSAIVTVVKGDMYAIEVNKPVGKSTIKRYNVELCTWQTVVESPQGCRNSCCVIAGGSYLYLLGGSVPGNASYVSKAERFNIAESHWEEIADMQQGRGGAFGVASEGKIFVAGGLNEKNKVSKKSEMYNVSTNEWHVIGSLNTWRVYGSMVCLSGTCYVLGGTKNNRDRVLSVECYDSGENKWIEKTSIPVERYLSEIEDTFTGCVMKLSKGVLEKSDSIKEKPIRLGFGTPSTMSTLFGASPAFTSASTTGFSFNASPAASALSLSQPAAAPVPVFELSDDDD</sequence>
<evidence type="ECO:0000313" key="4">
    <source>
        <dbReference type="EMBL" id="CAH3115891.1"/>
    </source>
</evidence>
<dbReference type="SMART" id="SM00875">
    <property type="entry name" value="BACK"/>
    <property type="match status" value="3"/>
</dbReference>
<organism evidence="4 5">
    <name type="scientific">Pocillopora meandrina</name>
    <dbReference type="NCBI Taxonomy" id="46732"/>
    <lineage>
        <taxon>Eukaryota</taxon>
        <taxon>Metazoa</taxon>
        <taxon>Cnidaria</taxon>
        <taxon>Anthozoa</taxon>
        <taxon>Hexacorallia</taxon>
        <taxon>Scleractinia</taxon>
        <taxon>Astrocoeniina</taxon>
        <taxon>Pocilloporidae</taxon>
        <taxon>Pocillopora</taxon>
    </lineage>
</organism>
<dbReference type="InterPro" id="IPR006652">
    <property type="entry name" value="Kelch_1"/>
</dbReference>
<feature type="domain" description="BTB" evidence="3">
    <location>
        <begin position="1312"/>
        <end position="1380"/>
    </location>
</feature>
<comment type="caution">
    <text evidence="4">The sequence shown here is derived from an EMBL/GenBank/DDBJ whole genome shotgun (WGS) entry which is preliminary data.</text>
</comment>
<dbReference type="Gene3D" id="2.120.10.80">
    <property type="entry name" value="Kelch-type beta propeller"/>
    <property type="match status" value="4"/>
</dbReference>
<protein>
    <recommendedName>
        <fullName evidence="3">BTB domain-containing protein</fullName>
    </recommendedName>
</protein>
<dbReference type="InterPro" id="IPR000210">
    <property type="entry name" value="BTB/POZ_dom"/>
</dbReference>